<dbReference type="PANTHER" id="PTHR10815">
    <property type="entry name" value="METHYLATED-DNA--PROTEIN-CYSTEINE METHYLTRANSFERASE"/>
    <property type="match status" value="1"/>
</dbReference>
<dbReference type="eggNOG" id="COG0350">
    <property type="taxonomic scope" value="Bacteria"/>
</dbReference>
<gene>
    <name evidence="3" type="ORF">MB27_40615</name>
</gene>
<dbReference type="PANTHER" id="PTHR10815:SF13">
    <property type="entry name" value="METHYLATED-DNA--PROTEIN-CYSTEINE METHYLTRANSFERASE"/>
    <property type="match status" value="1"/>
</dbReference>
<dbReference type="GO" id="GO:0008168">
    <property type="term" value="F:methyltransferase activity"/>
    <property type="evidence" value="ECO:0007669"/>
    <property type="project" value="UniProtKB-KW"/>
</dbReference>
<name>A0A0A6UCB4_ACTUT</name>
<dbReference type="SUPFAM" id="SSF46767">
    <property type="entry name" value="Methylated DNA-protein cysteine methyltransferase, C-terminal domain"/>
    <property type="match status" value="1"/>
</dbReference>
<proteinExistence type="predicted"/>
<dbReference type="GO" id="GO:0006281">
    <property type="term" value="P:DNA repair"/>
    <property type="evidence" value="ECO:0007669"/>
    <property type="project" value="InterPro"/>
</dbReference>
<dbReference type="EMBL" id="JRTT01000137">
    <property type="protein sequence ID" value="KHD72713.1"/>
    <property type="molecule type" value="Genomic_DNA"/>
</dbReference>
<dbReference type="InterPro" id="IPR036217">
    <property type="entry name" value="MethylDNA_cys_MeTrfase_DNAb"/>
</dbReference>
<dbReference type="CDD" id="cd06445">
    <property type="entry name" value="ATase"/>
    <property type="match status" value="1"/>
</dbReference>
<keyword evidence="1" id="KW-0227">DNA damage</keyword>
<evidence type="ECO:0000259" key="2">
    <source>
        <dbReference type="Pfam" id="PF01035"/>
    </source>
</evidence>
<keyword evidence="3" id="KW-0808">Transferase</keyword>
<dbReference type="Proteomes" id="UP000054537">
    <property type="component" value="Unassembled WGS sequence"/>
</dbReference>
<dbReference type="GO" id="GO:0032259">
    <property type="term" value="P:methylation"/>
    <property type="evidence" value="ECO:0007669"/>
    <property type="project" value="UniProtKB-KW"/>
</dbReference>
<dbReference type="NCBIfam" id="TIGR00589">
    <property type="entry name" value="ogt"/>
    <property type="match status" value="1"/>
</dbReference>
<dbReference type="Pfam" id="PF01035">
    <property type="entry name" value="DNA_binding_1"/>
    <property type="match status" value="1"/>
</dbReference>
<dbReference type="InterPro" id="IPR014048">
    <property type="entry name" value="MethylDNA_cys_MeTrfase_DNA-bd"/>
</dbReference>
<comment type="caution">
    <text evidence="3">The sequence shown here is derived from an EMBL/GenBank/DDBJ whole genome shotgun (WGS) entry which is preliminary data.</text>
</comment>
<accession>A0A0A6UCB4</accession>
<keyword evidence="3" id="KW-0489">Methyltransferase</keyword>
<dbReference type="STRING" id="1869.MB27_40615"/>
<evidence type="ECO:0000313" key="4">
    <source>
        <dbReference type="Proteomes" id="UP000054537"/>
    </source>
</evidence>
<dbReference type="OrthoDB" id="9802228at2"/>
<dbReference type="AlphaFoldDB" id="A0A0A6UCB4"/>
<dbReference type="RefSeq" id="WP_043533422.1">
    <property type="nucleotide sequence ID" value="NZ_BAABKU010000003.1"/>
</dbReference>
<sequence>MLVHSTLDTPIGPFTVVVSRTGTVRAAGFTTDVAELMTLVHPALREPVGPGDPGEVGAAVVAYLGGDLTAIDAVGVEQHTAGAFMAQAWRVMRGIKPGAPVTYTGFAELSGRPAAIRGAASACARNPVALFTPCHRVLRTDGSLGGYRWGLHVKEWLLKHESVS</sequence>
<protein>
    <submittedName>
        <fullName evidence="3">Cysteine methyltransferase</fullName>
    </submittedName>
</protein>
<keyword evidence="4" id="KW-1185">Reference proteome</keyword>
<reference evidence="3 4" key="1">
    <citation type="submission" date="2014-10" db="EMBL/GenBank/DDBJ databases">
        <title>Draft genome sequence of Actinoplanes utahensis NRRL 12052.</title>
        <authorList>
            <person name="Velasco-Bucheli B."/>
            <person name="del Cerro C."/>
            <person name="Hormigo D."/>
            <person name="Garcia J.L."/>
            <person name="Acebal C."/>
            <person name="Arroyo M."/>
            <person name="de la Mata I."/>
        </authorList>
    </citation>
    <scope>NUCLEOTIDE SEQUENCE [LARGE SCALE GENOMIC DNA]</scope>
    <source>
        <strain evidence="3 4">NRRL 12052</strain>
    </source>
</reference>
<organism evidence="3 4">
    <name type="scientific">Actinoplanes utahensis</name>
    <dbReference type="NCBI Taxonomy" id="1869"/>
    <lineage>
        <taxon>Bacteria</taxon>
        <taxon>Bacillati</taxon>
        <taxon>Actinomycetota</taxon>
        <taxon>Actinomycetes</taxon>
        <taxon>Micromonosporales</taxon>
        <taxon>Micromonosporaceae</taxon>
        <taxon>Actinoplanes</taxon>
    </lineage>
</organism>
<dbReference type="InterPro" id="IPR036388">
    <property type="entry name" value="WH-like_DNA-bd_sf"/>
</dbReference>
<evidence type="ECO:0000313" key="3">
    <source>
        <dbReference type="EMBL" id="KHD72713.1"/>
    </source>
</evidence>
<dbReference type="Gene3D" id="1.10.10.10">
    <property type="entry name" value="Winged helix-like DNA-binding domain superfamily/Winged helix DNA-binding domain"/>
    <property type="match status" value="1"/>
</dbReference>
<evidence type="ECO:0000256" key="1">
    <source>
        <dbReference type="ARBA" id="ARBA00022763"/>
    </source>
</evidence>
<feature type="domain" description="Methylated-DNA-[protein]-cysteine S-methyltransferase DNA binding" evidence="2">
    <location>
        <begin position="84"/>
        <end position="163"/>
    </location>
</feature>